<reference evidence="2" key="2">
    <citation type="submission" date="2023-06" db="EMBL/GenBank/DDBJ databases">
        <authorList>
            <person name="Swenson N.G."/>
            <person name="Wegrzyn J.L."/>
            <person name="Mcevoy S.L."/>
        </authorList>
    </citation>
    <scope>NUCLEOTIDE SEQUENCE</scope>
    <source>
        <strain evidence="2">NS2018</strain>
        <tissue evidence="2">Leaf</tissue>
    </source>
</reference>
<evidence type="ECO:0000256" key="1">
    <source>
        <dbReference type="SAM" id="MobiDB-lite"/>
    </source>
</evidence>
<evidence type="ECO:0000313" key="3">
    <source>
        <dbReference type="Proteomes" id="UP001168877"/>
    </source>
</evidence>
<comment type="caution">
    <text evidence="2">The sequence shown here is derived from an EMBL/GenBank/DDBJ whole genome shotgun (WGS) entry which is preliminary data.</text>
</comment>
<dbReference type="AlphaFoldDB" id="A0AA39TIR2"/>
<reference evidence="2" key="1">
    <citation type="journal article" date="2022" name="Plant J.">
        <title>Strategies of tolerance reflected in two North American maple genomes.</title>
        <authorList>
            <person name="McEvoy S.L."/>
            <person name="Sezen U.U."/>
            <person name="Trouern-Trend A."/>
            <person name="McMahon S.M."/>
            <person name="Schaberg P.G."/>
            <person name="Yang J."/>
            <person name="Wegrzyn J.L."/>
            <person name="Swenson N.G."/>
        </authorList>
    </citation>
    <scope>NUCLEOTIDE SEQUENCE</scope>
    <source>
        <strain evidence="2">NS2018</strain>
    </source>
</reference>
<dbReference type="Proteomes" id="UP001168877">
    <property type="component" value="Unassembled WGS sequence"/>
</dbReference>
<proteinExistence type="predicted"/>
<accession>A0AA39TIR2</accession>
<organism evidence="2 3">
    <name type="scientific">Acer saccharum</name>
    <name type="common">Sugar maple</name>
    <dbReference type="NCBI Taxonomy" id="4024"/>
    <lineage>
        <taxon>Eukaryota</taxon>
        <taxon>Viridiplantae</taxon>
        <taxon>Streptophyta</taxon>
        <taxon>Embryophyta</taxon>
        <taxon>Tracheophyta</taxon>
        <taxon>Spermatophyta</taxon>
        <taxon>Magnoliopsida</taxon>
        <taxon>eudicotyledons</taxon>
        <taxon>Gunneridae</taxon>
        <taxon>Pentapetalae</taxon>
        <taxon>rosids</taxon>
        <taxon>malvids</taxon>
        <taxon>Sapindales</taxon>
        <taxon>Sapindaceae</taxon>
        <taxon>Hippocastanoideae</taxon>
        <taxon>Acereae</taxon>
        <taxon>Acer</taxon>
    </lineage>
</organism>
<sequence>MQLLVLEEQNSHGERQYSVEENIPILVPQLSEEIQIPPVVTTVLGEESGDHFVNDRDFTNSISAHLGSSNYGNPGNNFSRKDDKHVEY</sequence>
<feature type="compositionally biased region" description="Basic and acidic residues" evidence="1">
    <location>
        <begin position="79"/>
        <end position="88"/>
    </location>
</feature>
<gene>
    <name evidence="2" type="ORF">LWI29_032680</name>
</gene>
<feature type="compositionally biased region" description="Polar residues" evidence="1">
    <location>
        <begin position="65"/>
        <end position="78"/>
    </location>
</feature>
<evidence type="ECO:0000313" key="2">
    <source>
        <dbReference type="EMBL" id="KAK0605969.1"/>
    </source>
</evidence>
<feature type="region of interest" description="Disordered" evidence="1">
    <location>
        <begin position="65"/>
        <end position="88"/>
    </location>
</feature>
<protein>
    <submittedName>
        <fullName evidence="2">Uncharacterized protein</fullName>
    </submittedName>
</protein>
<keyword evidence="3" id="KW-1185">Reference proteome</keyword>
<dbReference type="EMBL" id="JAUESC010000002">
    <property type="protein sequence ID" value="KAK0605969.1"/>
    <property type="molecule type" value="Genomic_DNA"/>
</dbReference>
<name>A0AA39TIR2_ACESA</name>